<evidence type="ECO:0000313" key="10">
    <source>
        <dbReference type="Proteomes" id="UP000190890"/>
    </source>
</evidence>
<dbReference type="AlphaFoldDB" id="A0A1S8TBT2"/>
<evidence type="ECO:0000256" key="5">
    <source>
        <dbReference type="ARBA" id="ARBA00023004"/>
    </source>
</evidence>
<feature type="domain" description="Nitrite/sulphite reductase 4Fe-4S" evidence="7">
    <location>
        <begin position="118"/>
        <end position="269"/>
    </location>
</feature>
<evidence type="ECO:0000256" key="6">
    <source>
        <dbReference type="ARBA" id="ARBA00023014"/>
    </source>
</evidence>
<dbReference type="PANTHER" id="PTHR32439:SF9">
    <property type="entry name" value="BLR3264 PROTEIN"/>
    <property type="match status" value="1"/>
</dbReference>
<dbReference type="GO" id="GO:0050311">
    <property type="term" value="F:sulfite reductase (ferredoxin) activity"/>
    <property type="evidence" value="ECO:0007669"/>
    <property type="project" value="UniProtKB-EC"/>
</dbReference>
<comment type="caution">
    <text evidence="9">The sequence shown here is derived from an EMBL/GenBank/DDBJ whole genome shotgun (WGS) entry which is preliminary data.</text>
</comment>
<dbReference type="Proteomes" id="UP000190890">
    <property type="component" value="Unassembled WGS sequence"/>
</dbReference>
<dbReference type="STRING" id="29367.CLPUN_35080"/>
<reference evidence="9 10" key="1">
    <citation type="submission" date="2016-05" db="EMBL/GenBank/DDBJ databases">
        <title>Microbial solvent formation.</title>
        <authorList>
            <person name="Poehlein A."/>
            <person name="Montoya Solano J.D."/>
            <person name="Flitsch S."/>
            <person name="Krabben P."/>
            <person name="Duerre P."/>
            <person name="Daniel R."/>
        </authorList>
    </citation>
    <scope>NUCLEOTIDE SEQUENCE [LARGE SCALE GENOMIC DNA]</scope>
    <source>
        <strain evidence="9 10">DSM 2619</strain>
    </source>
</reference>
<dbReference type="InterPro" id="IPR051329">
    <property type="entry name" value="NIR_SIR_4Fe-4S"/>
</dbReference>
<keyword evidence="2" id="KW-0349">Heme</keyword>
<dbReference type="OrthoDB" id="9803707at2"/>
<dbReference type="PANTHER" id="PTHR32439">
    <property type="entry name" value="FERREDOXIN--NITRITE REDUCTASE, CHLOROPLASTIC"/>
    <property type="match status" value="1"/>
</dbReference>
<keyword evidence="6" id="KW-0411">Iron-sulfur</keyword>
<name>A0A1S8TBT2_9CLOT</name>
<dbReference type="GO" id="GO:0046872">
    <property type="term" value="F:metal ion binding"/>
    <property type="evidence" value="ECO:0007669"/>
    <property type="project" value="UniProtKB-KW"/>
</dbReference>
<sequence length="516" mass="58919">MKNLKEKLLGEIEDFKELGDKFLKGEVSVADFKKVSGGMGVYSERSKKEFMIRLRIPSGITNIEQMNWLCDIAEKYELEKFHLTTREAVQYHNLSIDKVFNIMKDGIDNDIYSRGGGGNYPRNVAMSPLSGVDRSEAFDVTPYALAVNNHFLSKITTYKLPRKLKVSFSSSNDDLGHSSVADLGFLAVVKDDKKYFKVYMGGGLGRNPKVGIEYDEFIEPSEVLYHVEAITNLFINEGDYENRNKARIRYIVERLGEEKFVEVYKEYLKSVKDTEELDLEVTLKECAKQGNEINIKHSRLYEQKQKGLYSVYFHPIGGQIYVKELRNLLDNLKGIECLEIRLTMTEGIYFRNLNGEEAKKVLDFTQDLGGETAIEQSVSCIGVPICQVGILESQKTLNNIITYFKEKKYKKDVLPRVHVSGCGNSCAVHEVVGIGFTGKRKKVNDNIEDVFELHINGSFEIGNTRLGKVYGDILASEIPEFLYELSLLIEKKNINFYEFVKNNENELIELVEKYNK</sequence>
<accession>A0A1S8TBT2</accession>
<dbReference type="InterPro" id="IPR006067">
    <property type="entry name" value="NO2/SO3_Rdtase_4Fe4S_dom"/>
</dbReference>
<proteinExistence type="predicted"/>
<evidence type="ECO:0000256" key="3">
    <source>
        <dbReference type="ARBA" id="ARBA00022723"/>
    </source>
</evidence>
<gene>
    <name evidence="9" type="primary">sir</name>
    <name evidence="9" type="ORF">CLPUN_35080</name>
</gene>
<evidence type="ECO:0000256" key="4">
    <source>
        <dbReference type="ARBA" id="ARBA00023002"/>
    </source>
</evidence>
<dbReference type="Gene3D" id="3.30.413.10">
    <property type="entry name" value="Sulfite Reductase Hemoprotein, domain 1"/>
    <property type="match status" value="2"/>
</dbReference>
<keyword evidence="10" id="KW-1185">Reference proteome</keyword>
<dbReference type="Pfam" id="PF01077">
    <property type="entry name" value="NIR_SIR"/>
    <property type="match status" value="1"/>
</dbReference>
<protein>
    <submittedName>
        <fullName evidence="9">Sulfite reductase</fullName>
        <ecNumber evidence="9">1.8.7.1</ecNumber>
    </submittedName>
</protein>
<dbReference type="Gene3D" id="3.90.480.10">
    <property type="entry name" value="Sulfite Reductase Hemoprotein,Domain 2"/>
    <property type="match status" value="1"/>
</dbReference>
<dbReference type="GO" id="GO:0051539">
    <property type="term" value="F:4 iron, 4 sulfur cluster binding"/>
    <property type="evidence" value="ECO:0007669"/>
    <property type="project" value="UniProtKB-KW"/>
</dbReference>
<feature type="domain" description="Nitrite/Sulfite reductase ferredoxin-like" evidence="8">
    <location>
        <begin position="45"/>
        <end position="104"/>
    </location>
</feature>
<dbReference type="GO" id="GO:0020037">
    <property type="term" value="F:heme binding"/>
    <property type="evidence" value="ECO:0007669"/>
    <property type="project" value="InterPro"/>
</dbReference>
<keyword evidence="3" id="KW-0479">Metal-binding</keyword>
<evidence type="ECO:0000256" key="2">
    <source>
        <dbReference type="ARBA" id="ARBA00022617"/>
    </source>
</evidence>
<dbReference type="SUPFAM" id="SSF56014">
    <property type="entry name" value="Nitrite and sulphite reductase 4Fe-4S domain-like"/>
    <property type="match status" value="2"/>
</dbReference>
<evidence type="ECO:0000259" key="8">
    <source>
        <dbReference type="Pfam" id="PF03460"/>
    </source>
</evidence>
<keyword evidence="1" id="KW-0004">4Fe-4S</keyword>
<dbReference type="EMBL" id="LZZM01000190">
    <property type="protein sequence ID" value="OOM75071.1"/>
    <property type="molecule type" value="Genomic_DNA"/>
</dbReference>
<dbReference type="Pfam" id="PF03460">
    <property type="entry name" value="NIR_SIR_ferr"/>
    <property type="match status" value="2"/>
</dbReference>
<evidence type="ECO:0000259" key="7">
    <source>
        <dbReference type="Pfam" id="PF01077"/>
    </source>
</evidence>
<feature type="domain" description="Nitrite/Sulfite reductase ferredoxin-like" evidence="8">
    <location>
        <begin position="301"/>
        <end position="363"/>
    </location>
</feature>
<evidence type="ECO:0000256" key="1">
    <source>
        <dbReference type="ARBA" id="ARBA00022485"/>
    </source>
</evidence>
<dbReference type="InterPro" id="IPR045854">
    <property type="entry name" value="NO2/SO3_Rdtase_4Fe4S_sf"/>
</dbReference>
<evidence type="ECO:0000313" key="9">
    <source>
        <dbReference type="EMBL" id="OOM75071.1"/>
    </source>
</evidence>
<dbReference type="InterPro" id="IPR036136">
    <property type="entry name" value="Nit/Sulf_reduc_fer-like_dom_sf"/>
</dbReference>
<organism evidence="9 10">
    <name type="scientific">Clostridium puniceum</name>
    <dbReference type="NCBI Taxonomy" id="29367"/>
    <lineage>
        <taxon>Bacteria</taxon>
        <taxon>Bacillati</taxon>
        <taxon>Bacillota</taxon>
        <taxon>Clostridia</taxon>
        <taxon>Eubacteriales</taxon>
        <taxon>Clostridiaceae</taxon>
        <taxon>Clostridium</taxon>
    </lineage>
</organism>
<dbReference type="RefSeq" id="WP_077848531.1">
    <property type="nucleotide sequence ID" value="NZ_LZZM01000190.1"/>
</dbReference>
<keyword evidence="4 9" id="KW-0560">Oxidoreductase</keyword>
<dbReference type="SUPFAM" id="SSF55124">
    <property type="entry name" value="Nitrite/Sulfite reductase N-terminal domain-like"/>
    <property type="match status" value="2"/>
</dbReference>
<keyword evidence="5" id="KW-0408">Iron</keyword>
<dbReference type="EC" id="1.8.7.1" evidence="9"/>
<dbReference type="InterPro" id="IPR005117">
    <property type="entry name" value="NiRdtase/SiRdtase_haem-b_fer"/>
</dbReference>